<accession>A0A7D5M868</accession>
<evidence type="ECO:0000313" key="2">
    <source>
        <dbReference type="Proteomes" id="UP000509478"/>
    </source>
</evidence>
<dbReference type="AlphaFoldDB" id="A0A7D5M868"/>
<dbReference type="Proteomes" id="UP000509478">
    <property type="component" value="Chromosome"/>
</dbReference>
<gene>
    <name evidence="1" type="ORF">C5F50_06645</name>
</gene>
<dbReference type="OrthoDB" id="4594at2157"/>
<proteinExistence type="predicted"/>
<name>A0A7D5M868_9ARCH</name>
<dbReference type="EMBL" id="CP026995">
    <property type="protein sequence ID" value="QLH06788.1"/>
    <property type="molecule type" value="Genomic_DNA"/>
</dbReference>
<protein>
    <submittedName>
        <fullName evidence="1">Uncharacterized protein</fullName>
    </submittedName>
</protein>
<dbReference type="RefSeq" id="WP_179370649.1">
    <property type="nucleotide sequence ID" value="NZ_CP026995.1"/>
</dbReference>
<dbReference type="GeneID" id="56067758"/>
<dbReference type="KEGG" id="nue:C5F50_06645"/>
<keyword evidence="2" id="KW-1185">Reference proteome</keyword>
<reference evidence="1 2" key="1">
    <citation type="submission" date="2018-02" db="EMBL/GenBank/DDBJ databases">
        <title>Complete genome of Nitrosopumilus ureaphilus PS0.</title>
        <authorList>
            <person name="Qin W."/>
            <person name="Zheng Y."/>
            <person name="Stahl D.A."/>
        </authorList>
    </citation>
    <scope>NUCLEOTIDE SEQUENCE [LARGE SCALE GENOMIC DNA]</scope>
    <source>
        <strain evidence="1 2">PS0</strain>
    </source>
</reference>
<evidence type="ECO:0000313" key="1">
    <source>
        <dbReference type="EMBL" id="QLH06788.1"/>
    </source>
</evidence>
<organism evidence="1 2">
    <name type="scientific">Nitrosopumilus ureiphilus</name>
    <dbReference type="NCBI Taxonomy" id="1470067"/>
    <lineage>
        <taxon>Archaea</taxon>
        <taxon>Nitrososphaerota</taxon>
        <taxon>Nitrososphaeria</taxon>
        <taxon>Nitrosopumilales</taxon>
        <taxon>Nitrosopumilaceae</taxon>
        <taxon>Nitrosopumilus</taxon>
    </lineage>
</organism>
<sequence length="196" mass="23020">MDQRTRKLIGEFSPMWTNKQVWEFEQVNENLRFDVVYAEPGNYGAKSWKSKLAFTDSEIRDVTVQTFDNLIDRNELWIANKAQGRLENQYIPYLMAVMVDIMIEEEICLNFRIEDSCLVVSIDSNADVIDCKEFFEEFYHLATGFNYNVDTGIPDDETEAEIYLTRLQEEFDYKMKERLGDKYLPGNNDPDTINAK</sequence>